<dbReference type="GeneID" id="105109633"/>
<keyword evidence="4" id="KW-0812">Transmembrane</keyword>
<proteinExistence type="inferred from homology"/>
<evidence type="ECO:0000256" key="3">
    <source>
        <dbReference type="ARBA" id="ARBA00022448"/>
    </source>
</evidence>
<evidence type="ECO:0000256" key="4">
    <source>
        <dbReference type="ARBA" id="ARBA00022692"/>
    </source>
</evidence>
<dbReference type="Gene3D" id="3.40.50.2300">
    <property type="match status" value="2"/>
</dbReference>
<evidence type="ECO:0000256" key="5">
    <source>
        <dbReference type="ARBA" id="ARBA00022729"/>
    </source>
</evidence>
<dbReference type="InterPro" id="IPR001320">
    <property type="entry name" value="Iontro_rcpt_C"/>
</dbReference>
<dbReference type="GO" id="GO:0016020">
    <property type="term" value="C:membrane"/>
    <property type="evidence" value="ECO:0007669"/>
    <property type="project" value="UniProtKB-SubCell"/>
</dbReference>
<dbReference type="RefSeq" id="XP_011002686.1">
    <property type="nucleotide sequence ID" value="XM_011004384.1"/>
</dbReference>
<evidence type="ECO:0000256" key="2">
    <source>
        <dbReference type="ARBA" id="ARBA00008685"/>
    </source>
</evidence>
<dbReference type="FunFam" id="3.40.50.2300:FF:000188">
    <property type="entry name" value="Glutamate receptor"/>
    <property type="match status" value="1"/>
</dbReference>
<evidence type="ECO:0000256" key="8">
    <source>
        <dbReference type="ARBA" id="ARBA00023136"/>
    </source>
</evidence>
<dbReference type="FunFam" id="3.40.190.10:FF:000054">
    <property type="entry name" value="Glutamate receptor"/>
    <property type="match status" value="1"/>
</dbReference>
<dbReference type="SMART" id="SM00079">
    <property type="entry name" value="PBPe"/>
    <property type="match status" value="1"/>
</dbReference>
<dbReference type="Gene3D" id="3.40.190.10">
    <property type="entry name" value="Periplasmic binding protein-like II"/>
    <property type="match status" value="1"/>
</dbReference>
<evidence type="ECO:0000259" key="17">
    <source>
        <dbReference type="SMART" id="SM00079"/>
    </source>
</evidence>
<evidence type="ECO:0000256" key="14">
    <source>
        <dbReference type="PIRSR" id="PIRSR037090-50"/>
    </source>
</evidence>
<dbReference type="CDD" id="cd13686">
    <property type="entry name" value="GluR_Plant"/>
    <property type="match status" value="1"/>
</dbReference>
<keyword evidence="7 13" id="KW-0406">Ion transport</keyword>
<evidence type="ECO:0000256" key="7">
    <source>
        <dbReference type="ARBA" id="ARBA00023065"/>
    </source>
</evidence>
<feature type="chain" id="PRO_5042482487" description="Glutamate receptor" evidence="16">
    <location>
        <begin position="17"/>
        <end position="860"/>
    </location>
</feature>
<dbReference type="Pfam" id="PF00060">
    <property type="entry name" value="Lig_chan"/>
    <property type="match status" value="1"/>
</dbReference>
<keyword evidence="9 13" id="KW-0675">Receptor</keyword>
<sequence length="860" mass="94023">MRVLLILFLSSSLSNGMSKVDSTVDPHALGNKPRKFSLGGIVDCTTRAGKEERVAMEMALHDFYSNATQRPRLCVKDSKGDSFRAASSAKTLIKKHNVEAIIGLGTSQEAILVAELGNRYEVPILSMVNEVPVWASLRWPFLINAARNQLSQMKAIAAIVQSWQWRRVNVIYEENKINSIIPHLFSALQDADAEISELLPSPPSPPSRFLSEKLVSLRNGQCRVFIVHTSATLARSIFREAKKLEMMEQEYVWITTDSTSDYFNTFNNSVLSSMQGALGVKSYISSSSKRIKDFRSRFQVMFSSQFPEEPFPEPGISALQAYDATWAVALAMEGRPSSKRFGNSTSITPIASMGGTSLLNRILASKFEGLTGHICFINGMLHPAVRIFTLVNVVGISTELGYWTEGYGFSKTVAPRGWASAAGGKRLKIVVPSGNSHKEFVKVSYDSPGGSIRVTGFVIDVFNATLSRLPYALPCDFTGYDGSYDALVYQVYNRSFDAAIGDTAILANRSKYAEFSQPFTEPGLQMVVYQESKKINKVRLFLKPFTGKLWISIAAITVYNGFVVWLIERQKDNPDFSGSWWKQISTMLSTSFITLFSLKGEGLHSNLSRMVMVAWLFVALITTQSFTANLSSLITLQQLNESPVTIDALKKSSAKVGCDVDSFVVAYLRNVLYIQDENIVRIRNEEEYAAALINGSIAAAFLEIPYIKAFLAKNCNGFTTSGPIYKVGGFGFVFPKNSPYIPDISQAVVNISETLIDLLQISLNYSECSASNSDDHASIGLTPFIGPFLSSHGRNSSGGTTSTSSDNRTTSKGNSICITSSAAAGAPEPAASATVANSGGVAMVPRFKIQTSATDGLRED</sequence>
<feature type="region of interest" description="Disordered" evidence="15">
    <location>
        <begin position="793"/>
        <end position="812"/>
    </location>
</feature>
<dbReference type="AlphaFoldDB" id="A0AAJ6X277"/>
<dbReference type="InterPro" id="IPR028082">
    <property type="entry name" value="Peripla_BP_I"/>
</dbReference>
<feature type="compositionally biased region" description="Low complexity" evidence="15">
    <location>
        <begin position="793"/>
        <end position="811"/>
    </location>
</feature>
<dbReference type="InterPro" id="IPR017103">
    <property type="entry name" value="Iontropic_Glu_rcpt_pln"/>
</dbReference>
<keyword evidence="10" id="KW-0325">Glycoprotein</keyword>
<evidence type="ECO:0000256" key="11">
    <source>
        <dbReference type="ARBA" id="ARBA00023286"/>
    </source>
</evidence>
<dbReference type="CDD" id="cd19990">
    <property type="entry name" value="PBP1_GABAb_receptor_plant"/>
    <property type="match status" value="1"/>
</dbReference>
<evidence type="ECO:0000256" key="16">
    <source>
        <dbReference type="SAM" id="SignalP"/>
    </source>
</evidence>
<keyword evidence="5 16" id="KW-0732">Signal</keyword>
<feature type="signal peptide" evidence="16">
    <location>
        <begin position="1"/>
        <end position="16"/>
    </location>
</feature>
<keyword evidence="12 13" id="KW-0407">Ion channel</keyword>
<dbReference type="InterPro" id="IPR044440">
    <property type="entry name" value="GABAb_receptor_plant_PBP1"/>
</dbReference>
<dbReference type="InterPro" id="IPR015683">
    <property type="entry name" value="Ionotropic_Glu_rcpt"/>
</dbReference>
<evidence type="ECO:0000313" key="19">
    <source>
        <dbReference type="RefSeq" id="XP_011002686.1"/>
    </source>
</evidence>
<evidence type="ECO:0000313" key="18">
    <source>
        <dbReference type="Proteomes" id="UP000694918"/>
    </source>
</evidence>
<evidence type="ECO:0000256" key="1">
    <source>
        <dbReference type="ARBA" id="ARBA00004141"/>
    </source>
</evidence>
<dbReference type="PANTHER" id="PTHR18966">
    <property type="entry name" value="IONOTROPIC GLUTAMATE RECEPTOR"/>
    <property type="match status" value="1"/>
</dbReference>
<evidence type="ECO:0000256" key="6">
    <source>
        <dbReference type="ARBA" id="ARBA00022989"/>
    </source>
</evidence>
<gene>
    <name evidence="19" type="primary">LOC105109633</name>
</gene>
<comment type="subcellular location">
    <subcellularLocation>
        <location evidence="1">Membrane</location>
        <topology evidence="1">Multi-pass membrane protein</topology>
    </subcellularLocation>
</comment>
<dbReference type="FunFam" id="1.10.287.70:FF:000172">
    <property type="entry name" value="Glutamate receptor"/>
    <property type="match status" value="1"/>
</dbReference>
<dbReference type="KEGG" id="peu:105109633"/>
<dbReference type="SUPFAM" id="SSF53822">
    <property type="entry name" value="Periplasmic binding protein-like I"/>
    <property type="match status" value="1"/>
</dbReference>
<feature type="disulfide bond" evidence="14">
    <location>
        <begin position="715"/>
        <end position="768"/>
    </location>
</feature>
<comment type="function">
    <text evidence="13">Glutamate-gated receptor that probably acts as non-selective cation channel.</text>
</comment>
<feature type="domain" description="Ionotropic glutamate receptor C-terminal" evidence="17">
    <location>
        <begin position="428"/>
        <end position="765"/>
    </location>
</feature>
<dbReference type="PIRSF" id="PIRSF037090">
    <property type="entry name" value="Iontro_Glu-like_rcpt_pln"/>
    <property type="match status" value="1"/>
</dbReference>
<accession>A0AAJ6X277</accession>
<keyword evidence="11 13" id="KW-1071">Ligand-gated ion channel</keyword>
<keyword evidence="3 13" id="KW-0813">Transport</keyword>
<dbReference type="Gene3D" id="1.10.287.70">
    <property type="match status" value="1"/>
</dbReference>
<evidence type="ECO:0000256" key="13">
    <source>
        <dbReference type="PIRNR" id="PIRNR037090"/>
    </source>
</evidence>
<comment type="similarity">
    <text evidence="2 13">Belongs to the glutamate-gated ion channel (TC 1.A.10.1) family.</text>
</comment>
<dbReference type="SUPFAM" id="SSF53850">
    <property type="entry name" value="Periplasmic binding protein-like II"/>
    <property type="match status" value="1"/>
</dbReference>
<evidence type="ECO:0000256" key="15">
    <source>
        <dbReference type="SAM" id="MobiDB-lite"/>
    </source>
</evidence>
<keyword evidence="8 13" id="KW-0472">Membrane</keyword>
<keyword evidence="14" id="KW-1015">Disulfide bond</keyword>
<reference evidence="19" key="1">
    <citation type="submission" date="2025-08" db="UniProtKB">
        <authorList>
            <consortium name="RefSeq"/>
        </authorList>
    </citation>
    <scope>IDENTIFICATION</scope>
</reference>
<dbReference type="InterPro" id="IPR001828">
    <property type="entry name" value="ANF_lig-bd_rcpt"/>
</dbReference>
<name>A0AAJ6X277_POPEU</name>
<evidence type="ECO:0000256" key="9">
    <source>
        <dbReference type="ARBA" id="ARBA00023170"/>
    </source>
</evidence>
<dbReference type="Pfam" id="PF01094">
    <property type="entry name" value="ANF_receptor"/>
    <property type="match status" value="1"/>
</dbReference>
<evidence type="ECO:0000256" key="10">
    <source>
        <dbReference type="ARBA" id="ARBA00023180"/>
    </source>
</evidence>
<protein>
    <recommendedName>
        <fullName evidence="13">Glutamate receptor</fullName>
    </recommendedName>
</protein>
<dbReference type="GO" id="GO:0015276">
    <property type="term" value="F:ligand-gated monoatomic ion channel activity"/>
    <property type="evidence" value="ECO:0007669"/>
    <property type="project" value="InterPro"/>
</dbReference>
<keyword evidence="18" id="KW-1185">Reference proteome</keyword>
<organism evidence="18 19">
    <name type="scientific">Populus euphratica</name>
    <name type="common">Euphrates poplar</name>
    <dbReference type="NCBI Taxonomy" id="75702"/>
    <lineage>
        <taxon>Eukaryota</taxon>
        <taxon>Viridiplantae</taxon>
        <taxon>Streptophyta</taxon>
        <taxon>Embryophyta</taxon>
        <taxon>Tracheophyta</taxon>
        <taxon>Spermatophyta</taxon>
        <taxon>Magnoliopsida</taxon>
        <taxon>eudicotyledons</taxon>
        <taxon>Gunneridae</taxon>
        <taxon>Pentapetalae</taxon>
        <taxon>rosids</taxon>
        <taxon>fabids</taxon>
        <taxon>Malpighiales</taxon>
        <taxon>Salicaceae</taxon>
        <taxon>Saliceae</taxon>
        <taxon>Populus</taxon>
    </lineage>
</organism>
<evidence type="ECO:0000256" key="12">
    <source>
        <dbReference type="ARBA" id="ARBA00023303"/>
    </source>
</evidence>
<dbReference type="Proteomes" id="UP000694918">
    <property type="component" value="Unplaced"/>
</dbReference>
<keyword evidence="6" id="KW-1133">Transmembrane helix</keyword>